<feature type="domain" description="ATPase AAA-type core" evidence="1">
    <location>
        <begin position="43"/>
        <end position="322"/>
    </location>
</feature>
<reference evidence="2" key="1">
    <citation type="journal article" date="2016" name="Appl. Environ. Microbiol.">
        <title>Novel capsular polysaccharide Loci and new diagnostic tools for high-throughput capsular gene typing in Streptococcus suis.</title>
        <authorList>
            <person name="Zheng H."/>
            <person name="Bai X."/>
            <person name="Xu J."/>
        </authorList>
    </citation>
    <scope>NUCLEOTIDE SEQUENCE</scope>
    <source>
        <strain evidence="2">YS443</strain>
        <strain evidence="3">YS487</strain>
    </source>
</reference>
<organism evidence="2">
    <name type="scientific">Streptococcus suis</name>
    <dbReference type="NCBI Taxonomy" id="1307"/>
    <lineage>
        <taxon>Bacteria</taxon>
        <taxon>Bacillati</taxon>
        <taxon>Bacillota</taxon>
        <taxon>Bacilli</taxon>
        <taxon>Lactobacillales</taxon>
        <taxon>Streptococcaceae</taxon>
        <taxon>Streptococcus</taxon>
    </lineage>
</organism>
<evidence type="ECO:0000313" key="3">
    <source>
        <dbReference type="EMBL" id="AOP02948.1"/>
    </source>
</evidence>
<dbReference type="Pfam" id="PF13304">
    <property type="entry name" value="AAA_21"/>
    <property type="match status" value="1"/>
</dbReference>
<dbReference type="EMBL" id="KU665274">
    <property type="protein sequence ID" value="AOP02948.1"/>
    <property type="molecule type" value="Genomic_DNA"/>
</dbReference>
<evidence type="ECO:0000313" key="2">
    <source>
        <dbReference type="EMBL" id="AOP02902.1"/>
    </source>
</evidence>
<dbReference type="Gene3D" id="3.40.50.300">
    <property type="entry name" value="P-loop containing nucleotide triphosphate hydrolases"/>
    <property type="match status" value="1"/>
</dbReference>
<proteinExistence type="predicted"/>
<dbReference type="AlphaFoldDB" id="A0A1C9IED5"/>
<dbReference type="SUPFAM" id="SSF52540">
    <property type="entry name" value="P-loop containing nucleoside triphosphate hydrolases"/>
    <property type="match status" value="1"/>
</dbReference>
<protein>
    <recommendedName>
        <fullName evidence="1">ATPase AAA-type core domain-containing protein</fullName>
    </recommendedName>
</protein>
<dbReference type="GO" id="GO:0005524">
    <property type="term" value="F:ATP binding"/>
    <property type="evidence" value="ECO:0007669"/>
    <property type="project" value="InterPro"/>
</dbReference>
<gene>
    <name evidence="2" type="primary">cpsS</name>
    <name evidence="2" type="ORF">YS443-orf17</name>
    <name evidence="3" type="ORF">YS487-orf17</name>
</gene>
<dbReference type="EMBL" id="KU665272">
    <property type="protein sequence ID" value="AOP02902.1"/>
    <property type="molecule type" value="Genomic_DNA"/>
</dbReference>
<dbReference type="GO" id="GO:0016887">
    <property type="term" value="F:ATP hydrolysis activity"/>
    <property type="evidence" value="ECO:0007669"/>
    <property type="project" value="InterPro"/>
</dbReference>
<name>A0A1C9IED5_STRSU</name>
<dbReference type="InterPro" id="IPR027417">
    <property type="entry name" value="P-loop_NTPase"/>
</dbReference>
<accession>A0A1C9IED5</accession>
<evidence type="ECO:0000259" key="1">
    <source>
        <dbReference type="Pfam" id="PF13304"/>
    </source>
</evidence>
<sequence length="372" mass="43025">MLKSFKVKGFKNFKNELHFNLSSGNYEYNLDGIENGIVKNSLIYGDNASGKTNLGLALMDIVSHLTDKHIRIDEYDRHYLNLDANEEIAEFEYIFKFGQDELTYTYKKIGFRKLVEEKLLINNKVIIDADLDTDNIIVNLQGAENLIFDFSISDLSIVKYIRSNSALKSETDINSKLFLKMMKFVNNMLSFDSLDGNRYRGYKTGAENIASAIIESGNLENYNSFLRDLGIDYDLIEKDVDGEKRIYAKFSSGKTADFQGLMSKGTRSLTLFFYWYLSFEKGVQFVFMDEFDAYFHNDVSRKVIKKLIENPNIQTIITSHNTTNMSNNLLRPDCYYIIDSNEISNLTNRTDMIIRKTQNIEKMYRTGFFNNG</sequence>
<dbReference type="InterPro" id="IPR003959">
    <property type="entry name" value="ATPase_AAA_core"/>
</dbReference>